<gene>
    <name evidence="1" type="ORF">BOTCAL_0276g00060</name>
</gene>
<sequence>MCIYTYSGKMSKLAGTSESIRTPVKDSPELLGAFFILPSLRMRLHKIAEITRDYQRLPKITKDYRDYRDYQRLPEIELAIGIYHKLY</sequence>
<dbReference type="Proteomes" id="UP000297299">
    <property type="component" value="Unassembled WGS sequence"/>
</dbReference>
<evidence type="ECO:0000313" key="1">
    <source>
        <dbReference type="EMBL" id="TEY50439.1"/>
    </source>
</evidence>
<protein>
    <submittedName>
        <fullName evidence="1">Uncharacterized protein</fullName>
    </submittedName>
</protein>
<dbReference type="EMBL" id="PHWZ01000275">
    <property type="protein sequence ID" value="TEY50439.1"/>
    <property type="molecule type" value="Genomic_DNA"/>
</dbReference>
<name>A0A4Y8CY41_9HELO</name>
<keyword evidence="2" id="KW-1185">Reference proteome</keyword>
<proteinExistence type="predicted"/>
<dbReference type="OrthoDB" id="6161534at2759"/>
<dbReference type="AlphaFoldDB" id="A0A4Y8CY41"/>
<accession>A0A4Y8CY41</accession>
<comment type="caution">
    <text evidence="1">The sequence shown here is derived from an EMBL/GenBank/DDBJ whole genome shotgun (WGS) entry which is preliminary data.</text>
</comment>
<organism evidence="1 2">
    <name type="scientific">Botryotinia calthae</name>
    <dbReference type="NCBI Taxonomy" id="38488"/>
    <lineage>
        <taxon>Eukaryota</taxon>
        <taxon>Fungi</taxon>
        <taxon>Dikarya</taxon>
        <taxon>Ascomycota</taxon>
        <taxon>Pezizomycotina</taxon>
        <taxon>Leotiomycetes</taxon>
        <taxon>Helotiales</taxon>
        <taxon>Sclerotiniaceae</taxon>
        <taxon>Botryotinia</taxon>
    </lineage>
</organism>
<reference evidence="1 2" key="1">
    <citation type="submission" date="2017-11" db="EMBL/GenBank/DDBJ databases">
        <title>Comparative genomics of Botrytis spp.</title>
        <authorList>
            <person name="Valero-Jimenez C.A."/>
            <person name="Tapia P."/>
            <person name="Veloso J."/>
            <person name="Silva-Moreno E."/>
            <person name="Staats M."/>
            <person name="Valdes J.H."/>
            <person name="Van Kan J.A.L."/>
        </authorList>
    </citation>
    <scope>NUCLEOTIDE SEQUENCE [LARGE SCALE GENOMIC DNA]</scope>
    <source>
        <strain evidence="1 2">MUCL2830</strain>
    </source>
</reference>
<evidence type="ECO:0000313" key="2">
    <source>
        <dbReference type="Proteomes" id="UP000297299"/>
    </source>
</evidence>